<keyword evidence="1 2" id="KW-0238">DNA-binding</keyword>
<dbReference type="SUPFAM" id="SSF46689">
    <property type="entry name" value="Homeodomain-like"/>
    <property type="match status" value="1"/>
</dbReference>
<dbReference type="GO" id="GO:0000976">
    <property type="term" value="F:transcription cis-regulatory region binding"/>
    <property type="evidence" value="ECO:0007669"/>
    <property type="project" value="TreeGrafter"/>
</dbReference>
<dbReference type="PANTHER" id="PTHR30055:SF209">
    <property type="entry name" value="POSSIBLE TRANSCRIPTIONAL REGULATORY PROTEIN (PROBABLY TETR-FAMILY)"/>
    <property type="match status" value="1"/>
</dbReference>
<dbReference type="InterPro" id="IPR036271">
    <property type="entry name" value="Tet_transcr_reg_TetR-rel_C_sf"/>
</dbReference>
<dbReference type="Gene3D" id="1.10.357.10">
    <property type="entry name" value="Tetracycline Repressor, domain 2"/>
    <property type="match status" value="1"/>
</dbReference>
<evidence type="ECO:0000313" key="4">
    <source>
        <dbReference type="EMBL" id="SIS14821.1"/>
    </source>
</evidence>
<organism evidence="4 5">
    <name type="scientific">Microbispora rosea</name>
    <dbReference type="NCBI Taxonomy" id="58117"/>
    <lineage>
        <taxon>Bacteria</taxon>
        <taxon>Bacillati</taxon>
        <taxon>Actinomycetota</taxon>
        <taxon>Actinomycetes</taxon>
        <taxon>Streptosporangiales</taxon>
        <taxon>Streptosporangiaceae</taxon>
        <taxon>Microbispora</taxon>
    </lineage>
</organism>
<evidence type="ECO:0000256" key="2">
    <source>
        <dbReference type="PROSITE-ProRule" id="PRU00335"/>
    </source>
</evidence>
<dbReference type="Proteomes" id="UP000186096">
    <property type="component" value="Unassembled WGS sequence"/>
</dbReference>
<evidence type="ECO:0000259" key="3">
    <source>
        <dbReference type="PROSITE" id="PS50977"/>
    </source>
</evidence>
<dbReference type="PROSITE" id="PS50977">
    <property type="entry name" value="HTH_TETR_2"/>
    <property type="match status" value="1"/>
</dbReference>
<dbReference type="PANTHER" id="PTHR30055">
    <property type="entry name" value="HTH-TYPE TRANSCRIPTIONAL REGULATOR RUTR"/>
    <property type="match status" value="1"/>
</dbReference>
<name>A0A1N7GQH6_9ACTN</name>
<dbReference type="AlphaFoldDB" id="A0A1N7GQH6"/>
<dbReference type="InterPro" id="IPR001647">
    <property type="entry name" value="HTH_TetR"/>
</dbReference>
<dbReference type="Pfam" id="PF00440">
    <property type="entry name" value="TetR_N"/>
    <property type="match status" value="1"/>
</dbReference>
<proteinExistence type="predicted"/>
<feature type="domain" description="HTH tetR-type" evidence="3">
    <location>
        <begin position="30"/>
        <end position="90"/>
    </location>
</feature>
<evidence type="ECO:0000256" key="1">
    <source>
        <dbReference type="ARBA" id="ARBA00023125"/>
    </source>
</evidence>
<dbReference type="SUPFAM" id="SSF48498">
    <property type="entry name" value="Tetracyclin repressor-like, C-terminal domain"/>
    <property type="match status" value="1"/>
</dbReference>
<feature type="DNA-binding region" description="H-T-H motif" evidence="2">
    <location>
        <begin position="53"/>
        <end position="72"/>
    </location>
</feature>
<gene>
    <name evidence="4" type="ORF">SAMN05421833_13151</name>
</gene>
<dbReference type="GO" id="GO:0003700">
    <property type="term" value="F:DNA-binding transcription factor activity"/>
    <property type="evidence" value="ECO:0007669"/>
    <property type="project" value="TreeGrafter"/>
</dbReference>
<accession>A0A1N7GQH6</accession>
<dbReference type="InterPro" id="IPR050109">
    <property type="entry name" value="HTH-type_TetR-like_transc_reg"/>
</dbReference>
<sequence>MWALLYGPLVKLSIERAGVGEQRRERADAARNRRAILEAAEELLRRHRPDEVSVEQVATAAGVGKGTVFHRFGSRAGLMLALMEERAQELSEAIAAGPPPLGPGAPPHERVLAFLDAMVALASRNVGLITAHEHAVATQRNAAGPREANPVYRRWHDHVSELIAQARPDLDATLVAHLLIGSLHNEPVARLLLDGESGRLAAGLRSLATSLLSPGTAR</sequence>
<reference evidence="5" key="1">
    <citation type="submission" date="2017-01" db="EMBL/GenBank/DDBJ databases">
        <authorList>
            <person name="Varghese N."/>
            <person name="Submissions S."/>
        </authorList>
    </citation>
    <scope>NUCLEOTIDE SEQUENCE [LARGE SCALE GENOMIC DNA]</scope>
    <source>
        <strain evidence="5">ATCC 12950</strain>
    </source>
</reference>
<evidence type="ECO:0000313" key="5">
    <source>
        <dbReference type="Proteomes" id="UP000186096"/>
    </source>
</evidence>
<dbReference type="InterPro" id="IPR009057">
    <property type="entry name" value="Homeodomain-like_sf"/>
</dbReference>
<dbReference type="PRINTS" id="PR00455">
    <property type="entry name" value="HTHTETR"/>
</dbReference>
<protein>
    <submittedName>
        <fullName evidence="4">Transcriptional regulator, TetR family</fullName>
    </submittedName>
</protein>
<dbReference type="STRING" id="58117.SAMN05421833_13151"/>
<dbReference type="OrthoDB" id="5190841at2"/>
<dbReference type="EMBL" id="FTNI01000031">
    <property type="protein sequence ID" value="SIS14821.1"/>
    <property type="molecule type" value="Genomic_DNA"/>
</dbReference>
<keyword evidence="5" id="KW-1185">Reference proteome</keyword>